<reference evidence="3" key="2">
    <citation type="submission" date="2015-01" db="EMBL/GenBank/DDBJ databases">
        <title>Evolutionary Origins and Diversification of the Mycorrhizal Mutualists.</title>
        <authorList>
            <consortium name="DOE Joint Genome Institute"/>
            <consortium name="Mycorrhizal Genomics Consortium"/>
            <person name="Kohler A."/>
            <person name="Kuo A."/>
            <person name="Nagy L.G."/>
            <person name="Floudas D."/>
            <person name="Copeland A."/>
            <person name="Barry K.W."/>
            <person name="Cichocki N."/>
            <person name="Veneault-Fourrey C."/>
            <person name="LaButti K."/>
            <person name="Lindquist E.A."/>
            <person name="Lipzen A."/>
            <person name="Lundell T."/>
            <person name="Morin E."/>
            <person name="Murat C."/>
            <person name="Riley R."/>
            <person name="Ohm R."/>
            <person name="Sun H."/>
            <person name="Tunlid A."/>
            <person name="Henrissat B."/>
            <person name="Grigoriev I.V."/>
            <person name="Hibbett D.S."/>
            <person name="Martin F."/>
        </authorList>
    </citation>
    <scope>NUCLEOTIDE SEQUENCE [LARGE SCALE GENOMIC DNA]</scope>
    <source>
        <strain evidence="3">441</strain>
    </source>
</reference>
<proteinExistence type="predicted"/>
<keyword evidence="3" id="KW-1185">Reference proteome</keyword>
<reference evidence="2 3" key="1">
    <citation type="submission" date="2014-04" db="EMBL/GenBank/DDBJ databases">
        <authorList>
            <consortium name="DOE Joint Genome Institute"/>
            <person name="Kuo A."/>
            <person name="Kohler A."/>
            <person name="Costa M.D."/>
            <person name="Nagy L.G."/>
            <person name="Floudas D."/>
            <person name="Copeland A."/>
            <person name="Barry K.W."/>
            <person name="Cichocki N."/>
            <person name="Veneault-Fourrey C."/>
            <person name="LaButti K."/>
            <person name="Lindquist E.A."/>
            <person name="Lipzen A."/>
            <person name="Lundell T."/>
            <person name="Morin E."/>
            <person name="Murat C."/>
            <person name="Sun H."/>
            <person name="Tunlid A."/>
            <person name="Henrissat B."/>
            <person name="Grigoriev I.V."/>
            <person name="Hibbett D.S."/>
            <person name="Martin F."/>
            <person name="Nordberg H.P."/>
            <person name="Cantor M.N."/>
            <person name="Hua S.X."/>
        </authorList>
    </citation>
    <scope>NUCLEOTIDE SEQUENCE [LARGE SCALE GENOMIC DNA]</scope>
    <source>
        <strain evidence="2 3">441</strain>
    </source>
</reference>
<gene>
    <name evidence="2" type="ORF">PISMIDRAFT_9075</name>
</gene>
<dbReference type="EMBL" id="KN833703">
    <property type="protein sequence ID" value="KIK26121.1"/>
    <property type="molecule type" value="Genomic_DNA"/>
</dbReference>
<accession>A0A0C9ZA67</accession>
<dbReference type="OrthoDB" id="10618471at2759"/>
<evidence type="ECO:0000313" key="3">
    <source>
        <dbReference type="Proteomes" id="UP000054018"/>
    </source>
</evidence>
<organism evidence="2 3">
    <name type="scientific">Pisolithus microcarpus 441</name>
    <dbReference type="NCBI Taxonomy" id="765257"/>
    <lineage>
        <taxon>Eukaryota</taxon>
        <taxon>Fungi</taxon>
        <taxon>Dikarya</taxon>
        <taxon>Basidiomycota</taxon>
        <taxon>Agaricomycotina</taxon>
        <taxon>Agaricomycetes</taxon>
        <taxon>Agaricomycetidae</taxon>
        <taxon>Boletales</taxon>
        <taxon>Sclerodermatineae</taxon>
        <taxon>Pisolithaceae</taxon>
        <taxon>Pisolithus</taxon>
    </lineage>
</organism>
<protein>
    <submittedName>
        <fullName evidence="2">Uncharacterized protein</fullName>
    </submittedName>
</protein>
<dbReference type="HOGENOM" id="CLU_1300135_0_0_1"/>
<dbReference type="Proteomes" id="UP000054018">
    <property type="component" value="Unassembled WGS sequence"/>
</dbReference>
<feature type="region of interest" description="Disordered" evidence="1">
    <location>
        <begin position="167"/>
        <end position="198"/>
    </location>
</feature>
<sequence length="212" mass="23801">MPQSTAHTGLPATTANHNWTTVPDEAIQSASEDDQETADAKFSERQHWKKEAKCLAKEEAKCREREEAEHRQREEGEHQQREEIERQKREEVECQQRESAERMQARAEILVGDWASESVVAAEGSRDKGKGKELGQTEVPAGPCSWCLRAQAECTFELAKCKLLGGSKEAKASTKVGKRTPEDQMSPRASEKKKRARVKSPEVEVSKVICLI</sequence>
<feature type="compositionally biased region" description="Basic and acidic residues" evidence="1">
    <location>
        <begin position="38"/>
        <end position="103"/>
    </location>
</feature>
<evidence type="ECO:0000256" key="1">
    <source>
        <dbReference type="SAM" id="MobiDB-lite"/>
    </source>
</evidence>
<feature type="region of interest" description="Disordered" evidence="1">
    <location>
        <begin position="1"/>
        <end position="103"/>
    </location>
</feature>
<evidence type="ECO:0000313" key="2">
    <source>
        <dbReference type="EMBL" id="KIK26121.1"/>
    </source>
</evidence>
<feature type="compositionally biased region" description="Polar residues" evidence="1">
    <location>
        <begin position="1"/>
        <end position="21"/>
    </location>
</feature>
<dbReference type="AlphaFoldDB" id="A0A0C9ZA67"/>
<name>A0A0C9ZA67_9AGAM</name>